<dbReference type="EMBL" id="RCHS01003843">
    <property type="protein sequence ID" value="RMX39258.1"/>
    <property type="molecule type" value="Genomic_DNA"/>
</dbReference>
<dbReference type="EC" id="4.1.1.97" evidence="3"/>
<keyword evidence="9" id="KW-1185">Reference proteome</keyword>
<organism evidence="8 9">
    <name type="scientific">Pocillopora damicornis</name>
    <name type="common">Cauliflower coral</name>
    <name type="synonym">Millepora damicornis</name>
    <dbReference type="NCBI Taxonomy" id="46731"/>
    <lineage>
        <taxon>Eukaryota</taxon>
        <taxon>Metazoa</taxon>
        <taxon>Cnidaria</taxon>
        <taxon>Anthozoa</taxon>
        <taxon>Hexacorallia</taxon>
        <taxon>Scleractinia</taxon>
        <taxon>Astrocoeniina</taxon>
        <taxon>Pocilloporidae</taxon>
        <taxon>Pocillopora</taxon>
    </lineage>
</organism>
<dbReference type="GO" id="GO:0005777">
    <property type="term" value="C:peroxisome"/>
    <property type="evidence" value="ECO:0007669"/>
    <property type="project" value="TreeGrafter"/>
</dbReference>
<dbReference type="Gene3D" id="1.10.3330.10">
    <property type="entry name" value="Oxo-4-hydroxy-4-carboxy-5-ureidoimidazoline decarboxylase"/>
    <property type="match status" value="1"/>
</dbReference>
<dbReference type="PANTHER" id="PTHR43466">
    <property type="entry name" value="2-OXO-4-HYDROXY-4-CARBOXY-5-UREIDOIMIDAZOLINE DECARBOXYLASE-RELATED"/>
    <property type="match status" value="1"/>
</dbReference>
<comment type="caution">
    <text evidence="8">The sequence shown here is derived from an EMBL/GenBank/DDBJ whole genome shotgun (WGS) entry which is preliminary data.</text>
</comment>
<dbReference type="SUPFAM" id="SSF158694">
    <property type="entry name" value="UraD-Like"/>
    <property type="match status" value="1"/>
</dbReference>
<dbReference type="Proteomes" id="UP000275408">
    <property type="component" value="Unassembled WGS sequence"/>
</dbReference>
<evidence type="ECO:0000259" key="7">
    <source>
        <dbReference type="Pfam" id="PF09349"/>
    </source>
</evidence>
<dbReference type="AlphaFoldDB" id="A0A3M6TD59"/>
<evidence type="ECO:0000256" key="2">
    <source>
        <dbReference type="ARBA" id="ARBA00004754"/>
    </source>
</evidence>
<sequence length="166" mass="19104">MERTLLRYLQVSRAAYGPEAEYSSRERARLCAAAVCTKAPFSSFESFVTEICRFIDSLPDNAKVGILHSYQDLFDRWESLSSDSEREQTEAGIISLGAEEIKLLKSYTRLYKEKFGFPLVICALLHNKVTILERIRERLNNDSYQELNIGIKEVKDIMVLRVKDLT</sequence>
<dbReference type="GO" id="GO:0006144">
    <property type="term" value="P:purine nucleobase metabolic process"/>
    <property type="evidence" value="ECO:0007669"/>
    <property type="project" value="UniProtKB-KW"/>
</dbReference>
<dbReference type="Pfam" id="PF09349">
    <property type="entry name" value="OHCU_decarbox"/>
    <property type="match status" value="1"/>
</dbReference>
<gene>
    <name evidence="8" type="ORF">pdam_00018981</name>
</gene>
<dbReference type="GO" id="GO:0051997">
    <property type="term" value="F:2-oxo-4-hydroxy-4-carboxy-5-ureidoimidazoline decarboxylase activity"/>
    <property type="evidence" value="ECO:0007669"/>
    <property type="project" value="UniProtKB-EC"/>
</dbReference>
<evidence type="ECO:0000313" key="8">
    <source>
        <dbReference type="EMBL" id="RMX39258.1"/>
    </source>
</evidence>
<dbReference type="InterPro" id="IPR036778">
    <property type="entry name" value="OHCU_decarboxylase_sf"/>
</dbReference>
<keyword evidence="5" id="KW-0210">Decarboxylase</keyword>
<name>A0A3M6TD59_POCDA</name>
<keyword evidence="4" id="KW-0659">Purine metabolism</keyword>
<dbReference type="PANTHER" id="PTHR43466:SF1">
    <property type="entry name" value="2-OXO-4-HYDROXY-4-CARBOXY-5-UREIDOIMIDAZOLINE DECARBOXYLASE-RELATED"/>
    <property type="match status" value="1"/>
</dbReference>
<protein>
    <recommendedName>
        <fullName evidence="3">2-oxo-4-hydroxy-4-carboxy-5-ureidoimidazoline decarboxylase</fullName>
        <ecNumber evidence="3">4.1.1.97</ecNumber>
    </recommendedName>
</protein>
<dbReference type="STRING" id="46731.A0A3M6TD59"/>
<evidence type="ECO:0000313" key="9">
    <source>
        <dbReference type="Proteomes" id="UP000275408"/>
    </source>
</evidence>
<evidence type="ECO:0000256" key="6">
    <source>
        <dbReference type="ARBA" id="ARBA00023239"/>
    </source>
</evidence>
<proteinExistence type="predicted"/>
<evidence type="ECO:0000256" key="3">
    <source>
        <dbReference type="ARBA" id="ARBA00012257"/>
    </source>
</evidence>
<keyword evidence="6" id="KW-0456">Lyase</keyword>
<dbReference type="OrthoDB" id="9970124at2759"/>
<dbReference type="InterPro" id="IPR018020">
    <property type="entry name" value="OHCU_decarboxylase"/>
</dbReference>
<evidence type="ECO:0000256" key="4">
    <source>
        <dbReference type="ARBA" id="ARBA00022631"/>
    </source>
</evidence>
<comment type="catalytic activity">
    <reaction evidence="1">
        <text>5-hydroxy-2-oxo-4-ureido-2,5-dihydro-1H-imidazole-5-carboxylate + H(+) = (S)-allantoin + CO2</text>
        <dbReference type="Rhea" id="RHEA:26301"/>
        <dbReference type="ChEBI" id="CHEBI:15378"/>
        <dbReference type="ChEBI" id="CHEBI:15678"/>
        <dbReference type="ChEBI" id="CHEBI:16526"/>
        <dbReference type="ChEBI" id="CHEBI:58639"/>
        <dbReference type="EC" id="4.1.1.97"/>
    </reaction>
</comment>
<accession>A0A3M6TD59</accession>
<feature type="domain" description="Oxo-4-hydroxy-4-carboxy-5-ureidoimidazoline decarboxylase" evidence="7">
    <location>
        <begin position="30"/>
        <end position="162"/>
    </location>
</feature>
<comment type="pathway">
    <text evidence="2">Purine metabolism; urate degradation; (S)-allantoin from urate: step 3/3.</text>
</comment>
<evidence type="ECO:0000256" key="5">
    <source>
        <dbReference type="ARBA" id="ARBA00022793"/>
    </source>
</evidence>
<evidence type="ECO:0000256" key="1">
    <source>
        <dbReference type="ARBA" id="ARBA00001163"/>
    </source>
</evidence>
<reference evidence="8 9" key="1">
    <citation type="journal article" date="2018" name="Sci. Rep.">
        <title>Comparative analysis of the Pocillopora damicornis genome highlights role of immune system in coral evolution.</title>
        <authorList>
            <person name="Cunning R."/>
            <person name="Bay R.A."/>
            <person name="Gillette P."/>
            <person name="Baker A.C."/>
            <person name="Traylor-Knowles N."/>
        </authorList>
    </citation>
    <scope>NUCLEOTIDE SEQUENCE [LARGE SCALE GENOMIC DNA]</scope>
    <source>
        <strain evidence="8">RSMAS</strain>
        <tissue evidence="8">Whole animal</tissue>
    </source>
</reference>
<dbReference type="GO" id="GO:0019628">
    <property type="term" value="P:urate catabolic process"/>
    <property type="evidence" value="ECO:0007669"/>
    <property type="project" value="TreeGrafter"/>
</dbReference>
<dbReference type="OMA" id="ICWLRLV"/>